<feature type="transmembrane region" description="Helical" evidence="1">
    <location>
        <begin position="75"/>
        <end position="94"/>
    </location>
</feature>
<organism evidence="2 3">
    <name type="scientific">Ancylostoma ceylanicum</name>
    <dbReference type="NCBI Taxonomy" id="53326"/>
    <lineage>
        <taxon>Eukaryota</taxon>
        <taxon>Metazoa</taxon>
        <taxon>Ecdysozoa</taxon>
        <taxon>Nematoda</taxon>
        <taxon>Chromadorea</taxon>
        <taxon>Rhabditida</taxon>
        <taxon>Rhabditina</taxon>
        <taxon>Rhabditomorpha</taxon>
        <taxon>Strongyloidea</taxon>
        <taxon>Ancylostomatidae</taxon>
        <taxon>Ancylostomatinae</taxon>
        <taxon>Ancylostoma</taxon>
    </lineage>
</organism>
<accession>A0A016TC32</accession>
<evidence type="ECO:0000313" key="2">
    <source>
        <dbReference type="EMBL" id="EYC00208.1"/>
    </source>
</evidence>
<dbReference type="EMBL" id="JARK01001453">
    <property type="protein sequence ID" value="EYC00208.1"/>
    <property type="molecule type" value="Genomic_DNA"/>
</dbReference>
<proteinExistence type="predicted"/>
<evidence type="ECO:0000313" key="3">
    <source>
        <dbReference type="Proteomes" id="UP000024635"/>
    </source>
</evidence>
<evidence type="ECO:0000256" key="1">
    <source>
        <dbReference type="SAM" id="Phobius"/>
    </source>
</evidence>
<sequence length="139" mass="15409">MATSTKYPSHVAITVFSTVEVVVVKVPASVVSAAIRVVVVVSVVQHNVKIIVLLRKKIGLAINQALSRLLDTNRFLSYFILDLSSSVCAAYIGLSHVHRIYKCGLGNLLFNKNIPEDMRIHLFHYRLSLSGRFSLDNDS</sequence>
<reference evidence="3" key="1">
    <citation type="journal article" date="2015" name="Nat. Genet.">
        <title>The genome and transcriptome of the zoonotic hookworm Ancylostoma ceylanicum identify infection-specific gene families.</title>
        <authorList>
            <person name="Schwarz E.M."/>
            <person name="Hu Y."/>
            <person name="Antoshechkin I."/>
            <person name="Miller M.M."/>
            <person name="Sternberg P.W."/>
            <person name="Aroian R.V."/>
        </authorList>
    </citation>
    <scope>NUCLEOTIDE SEQUENCE</scope>
    <source>
        <strain evidence="3">HY135</strain>
    </source>
</reference>
<feature type="transmembrane region" description="Helical" evidence="1">
    <location>
        <begin position="33"/>
        <end position="54"/>
    </location>
</feature>
<keyword evidence="1" id="KW-1133">Transmembrane helix</keyword>
<keyword evidence="1" id="KW-0812">Transmembrane</keyword>
<dbReference type="Proteomes" id="UP000024635">
    <property type="component" value="Unassembled WGS sequence"/>
</dbReference>
<name>A0A016TC32_9BILA</name>
<comment type="caution">
    <text evidence="2">The sequence shown here is derived from an EMBL/GenBank/DDBJ whole genome shotgun (WGS) entry which is preliminary data.</text>
</comment>
<keyword evidence="1" id="KW-0472">Membrane</keyword>
<gene>
    <name evidence="2" type="primary">Acey_s0117.g673</name>
    <name evidence="2" type="ORF">Y032_0117g673</name>
</gene>
<protein>
    <submittedName>
        <fullName evidence="2">Uncharacterized protein</fullName>
    </submittedName>
</protein>
<dbReference type="AlphaFoldDB" id="A0A016TC32"/>
<keyword evidence="3" id="KW-1185">Reference proteome</keyword>